<dbReference type="Pfam" id="PF25484">
    <property type="entry name" value="DUF7907"/>
    <property type="match status" value="1"/>
</dbReference>
<proteinExistence type="predicted"/>
<evidence type="ECO:0000313" key="3">
    <source>
        <dbReference type="EMBL" id="KAK0640234.1"/>
    </source>
</evidence>
<keyword evidence="1" id="KW-0732">Signal</keyword>
<evidence type="ECO:0000256" key="1">
    <source>
        <dbReference type="SAM" id="SignalP"/>
    </source>
</evidence>
<protein>
    <recommendedName>
        <fullName evidence="2">DUF7907 domain-containing protein</fullName>
    </recommendedName>
</protein>
<organism evidence="3 4">
    <name type="scientific">Lasiodiplodia hormozganensis</name>
    <dbReference type="NCBI Taxonomy" id="869390"/>
    <lineage>
        <taxon>Eukaryota</taxon>
        <taxon>Fungi</taxon>
        <taxon>Dikarya</taxon>
        <taxon>Ascomycota</taxon>
        <taxon>Pezizomycotina</taxon>
        <taxon>Dothideomycetes</taxon>
        <taxon>Dothideomycetes incertae sedis</taxon>
        <taxon>Botryosphaeriales</taxon>
        <taxon>Botryosphaeriaceae</taxon>
        <taxon>Lasiodiplodia</taxon>
    </lineage>
</organism>
<sequence>MFNLALTSTLLLPALALAAPTTSTNPTLSTSKSIKLVANVLGSFDLSPSVNSYELNPFELAGGDMCNNALGLSPSGYGALWRSEDGTLYTIQSGNGWAQKITLNIQPGGSATVPAARAVGVQCGAGGTEGVTVIPENGNGNPLLEYGRDTSGWMACPSDTLHANVPADEGAVVVGYRDAGQRILSGCADVEFVAVCAEDDGSAPGAMELPCVVQE</sequence>
<evidence type="ECO:0000259" key="2">
    <source>
        <dbReference type="Pfam" id="PF25484"/>
    </source>
</evidence>
<keyword evidence="4" id="KW-1185">Reference proteome</keyword>
<dbReference type="AlphaFoldDB" id="A0AA40CKC3"/>
<dbReference type="InterPro" id="IPR057229">
    <property type="entry name" value="DUF7907"/>
</dbReference>
<feature type="signal peptide" evidence="1">
    <location>
        <begin position="1"/>
        <end position="18"/>
    </location>
</feature>
<name>A0AA40CKC3_9PEZI</name>
<evidence type="ECO:0000313" key="4">
    <source>
        <dbReference type="Proteomes" id="UP001175001"/>
    </source>
</evidence>
<comment type="caution">
    <text evidence="3">The sequence shown here is derived from an EMBL/GenBank/DDBJ whole genome shotgun (WGS) entry which is preliminary data.</text>
</comment>
<reference evidence="3" key="1">
    <citation type="submission" date="2023-06" db="EMBL/GenBank/DDBJ databases">
        <title>Multi-omics analyses reveal the molecular pathogenesis toolkit of Lasiodiplodia hormozganensis, a cross-kingdom pathogen.</title>
        <authorList>
            <person name="Felix C."/>
            <person name="Meneses R."/>
            <person name="Goncalves M.F.M."/>
            <person name="Tilleman L."/>
            <person name="Duarte A.S."/>
            <person name="Jorrin-Novo J.V."/>
            <person name="Van De Peer Y."/>
            <person name="Deforce D."/>
            <person name="Van Nieuwerburgh F."/>
            <person name="Esteves A.C."/>
            <person name="Alves A."/>
        </authorList>
    </citation>
    <scope>NUCLEOTIDE SEQUENCE</scope>
    <source>
        <strain evidence="3">CBS 339.90</strain>
    </source>
</reference>
<accession>A0AA40CKC3</accession>
<dbReference type="EMBL" id="JAUJDW010000086">
    <property type="protein sequence ID" value="KAK0640234.1"/>
    <property type="molecule type" value="Genomic_DNA"/>
</dbReference>
<feature type="domain" description="DUF7907" evidence="2">
    <location>
        <begin position="31"/>
        <end position="196"/>
    </location>
</feature>
<gene>
    <name evidence="3" type="ORF">DIS24_g9554</name>
</gene>
<feature type="chain" id="PRO_5041287915" description="DUF7907 domain-containing protein" evidence="1">
    <location>
        <begin position="19"/>
        <end position="215"/>
    </location>
</feature>
<dbReference type="Proteomes" id="UP001175001">
    <property type="component" value="Unassembled WGS sequence"/>
</dbReference>